<protein>
    <submittedName>
        <fullName evidence="2">Uncharacterized protein</fullName>
    </submittedName>
</protein>
<sequence>MESRDSNQTIFLLVSYHRRPRILTIAGVAVVERNNSIYLEPINSRCFCNERIAISSVSNKTNASPVGRPSGFLTNNTPSSPCITLH</sequence>
<dbReference type="Proteomes" id="UP000887458">
    <property type="component" value="Unassembled WGS sequence"/>
</dbReference>
<evidence type="ECO:0000256" key="1">
    <source>
        <dbReference type="SAM" id="MobiDB-lite"/>
    </source>
</evidence>
<gene>
    <name evidence="2" type="ORF">DERP_010784</name>
</gene>
<feature type="region of interest" description="Disordered" evidence="1">
    <location>
        <begin position="59"/>
        <end position="86"/>
    </location>
</feature>
<organism evidence="2 3">
    <name type="scientific">Dermatophagoides pteronyssinus</name>
    <name type="common">European house dust mite</name>
    <dbReference type="NCBI Taxonomy" id="6956"/>
    <lineage>
        <taxon>Eukaryota</taxon>
        <taxon>Metazoa</taxon>
        <taxon>Ecdysozoa</taxon>
        <taxon>Arthropoda</taxon>
        <taxon>Chelicerata</taxon>
        <taxon>Arachnida</taxon>
        <taxon>Acari</taxon>
        <taxon>Acariformes</taxon>
        <taxon>Sarcoptiformes</taxon>
        <taxon>Astigmata</taxon>
        <taxon>Psoroptidia</taxon>
        <taxon>Analgoidea</taxon>
        <taxon>Pyroglyphidae</taxon>
        <taxon>Dermatophagoidinae</taxon>
        <taxon>Dermatophagoides</taxon>
    </lineage>
</organism>
<comment type="caution">
    <text evidence="2">The sequence shown here is derived from an EMBL/GenBank/DDBJ whole genome shotgun (WGS) entry which is preliminary data.</text>
</comment>
<evidence type="ECO:0000313" key="2">
    <source>
        <dbReference type="EMBL" id="KAH9418230.1"/>
    </source>
</evidence>
<accession>A0ABQ8J758</accession>
<feature type="compositionally biased region" description="Polar residues" evidence="1">
    <location>
        <begin position="72"/>
        <end position="86"/>
    </location>
</feature>
<dbReference type="EMBL" id="NJHN03000065">
    <property type="protein sequence ID" value="KAH9418230.1"/>
    <property type="molecule type" value="Genomic_DNA"/>
</dbReference>
<evidence type="ECO:0000313" key="3">
    <source>
        <dbReference type="Proteomes" id="UP000887458"/>
    </source>
</evidence>
<keyword evidence="3" id="KW-1185">Reference proteome</keyword>
<name>A0ABQ8J758_DERPT</name>
<reference evidence="2 3" key="2">
    <citation type="journal article" date="2022" name="Mol. Biol. Evol.">
        <title>Comparative Genomics Reveals Insights into the Divergent Evolution of Astigmatic Mites and Household Pest Adaptations.</title>
        <authorList>
            <person name="Xiong Q."/>
            <person name="Wan A.T."/>
            <person name="Liu X."/>
            <person name="Fung C.S."/>
            <person name="Xiao X."/>
            <person name="Malainual N."/>
            <person name="Hou J."/>
            <person name="Wang L."/>
            <person name="Wang M."/>
            <person name="Yang K.Y."/>
            <person name="Cui Y."/>
            <person name="Leung E.L."/>
            <person name="Nong W."/>
            <person name="Shin S.K."/>
            <person name="Au S.W."/>
            <person name="Jeong K.Y."/>
            <person name="Chew F.T."/>
            <person name="Hui J.H."/>
            <person name="Leung T.F."/>
            <person name="Tungtrongchitr A."/>
            <person name="Zhong N."/>
            <person name="Liu Z."/>
            <person name="Tsui S.K."/>
        </authorList>
    </citation>
    <scope>NUCLEOTIDE SEQUENCE [LARGE SCALE GENOMIC DNA]</scope>
    <source>
        <strain evidence="2">Derp</strain>
    </source>
</reference>
<reference evidence="2 3" key="1">
    <citation type="journal article" date="2018" name="J. Allergy Clin. Immunol.">
        <title>High-quality assembly of Dermatophagoides pteronyssinus genome and transcriptome reveals a wide range of novel allergens.</title>
        <authorList>
            <person name="Liu X.Y."/>
            <person name="Yang K.Y."/>
            <person name="Wang M.Q."/>
            <person name="Kwok J.S."/>
            <person name="Zeng X."/>
            <person name="Yang Z."/>
            <person name="Xiao X.J."/>
            <person name="Lau C.P."/>
            <person name="Li Y."/>
            <person name="Huang Z.M."/>
            <person name="Ba J.G."/>
            <person name="Yim A.K."/>
            <person name="Ouyang C.Y."/>
            <person name="Ngai S.M."/>
            <person name="Chan T.F."/>
            <person name="Leung E.L."/>
            <person name="Liu L."/>
            <person name="Liu Z.G."/>
            <person name="Tsui S.K."/>
        </authorList>
    </citation>
    <scope>NUCLEOTIDE SEQUENCE [LARGE SCALE GENOMIC DNA]</scope>
    <source>
        <strain evidence="2">Derp</strain>
    </source>
</reference>
<proteinExistence type="predicted"/>